<dbReference type="PIRSF" id="PIRSF037911">
    <property type="entry name" value="HDAC_II_euk"/>
    <property type="match status" value="1"/>
</dbReference>
<evidence type="ECO:0000256" key="8">
    <source>
        <dbReference type="ARBA" id="ARBA00022853"/>
    </source>
</evidence>
<evidence type="ECO:0000313" key="18">
    <source>
        <dbReference type="Ensembl" id="ENSPMAP00000005402.1"/>
    </source>
</evidence>
<feature type="compositionally biased region" description="Acidic residues" evidence="15">
    <location>
        <begin position="516"/>
        <end position="526"/>
    </location>
</feature>
<dbReference type="OMA" id="FMQQQIL"/>
<dbReference type="GO" id="GO:0141221">
    <property type="term" value="F:histone deacetylase activity, hydrolytic mechanism"/>
    <property type="evidence" value="ECO:0007669"/>
    <property type="project" value="UniProtKB-EC"/>
</dbReference>
<feature type="coiled-coil region" evidence="14">
    <location>
        <begin position="64"/>
        <end position="109"/>
    </location>
</feature>
<dbReference type="PRINTS" id="PR01270">
    <property type="entry name" value="HDASUPER"/>
</dbReference>
<dbReference type="InterPro" id="IPR000286">
    <property type="entry name" value="HDACs"/>
</dbReference>
<keyword evidence="6 12" id="KW-0378">Hydrolase</keyword>
<evidence type="ECO:0000259" key="17">
    <source>
        <dbReference type="Pfam" id="PF12203"/>
    </source>
</evidence>
<dbReference type="PANTHER" id="PTHR45364">
    <property type="entry name" value="HISTONE DEACETYLASE 9-RELATED"/>
    <property type="match status" value="1"/>
</dbReference>
<evidence type="ECO:0000256" key="14">
    <source>
        <dbReference type="SAM" id="Coils"/>
    </source>
</evidence>
<evidence type="ECO:0000256" key="1">
    <source>
        <dbReference type="ARBA" id="ARBA00004123"/>
    </source>
</evidence>
<feature type="compositionally biased region" description="Gly residues" evidence="15">
    <location>
        <begin position="483"/>
        <end position="505"/>
    </location>
</feature>
<evidence type="ECO:0000256" key="15">
    <source>
        <dbReference type="SAM" id="MobiDB-lite"/>
    </source>
</evidence>
<feature type="domain" description="Histone deacetylase glutamine rich N-terminal" evidence="17">
    <location>
        <begin position="5"/>
        <end position="103"/>
    </location>
</feature>
<protein>
    <recommendedName>
        <fullName evidence="3 12">Histone deacetylase</fullName>
        <ecNumber evidence="3 12">3.5.1.98</ecNumber>
    </recommendedName>
</protein>
<dbReference type="PANTHER" id="PTHR45364:SF13">
    <property type="entry name" value="HISTONE DEACETYLASE"/>
    <property type="match status" value="1"/>
</dbReference>
<feature type="compositionally biased region" description="Low complexity" evidence="15">
    <location>
        <begin position="385"/>
        <end position="395"/>
    </location>
</feature>
<dbReference type="Ensembl" id="ENSPMAT00000005422.1">
    <property type="protein sequence ID" value="ENSPMAP00000005402.1"/>
    <property type="gene ID" value="ENSPMAG00000004812.1"/>
</dbReference>
<keyword evidence="5 13" id="KW-0479">Metal-binding</keyword>
<dbReference type="InterPro" id="IPR023696">
    <property type="entry name" value="Ureohydrolase_dom_sf"/>
</dbReference>
<comment type="similarity">
    <text evidence="2 12">Belongs to the histone deacetylase family. HD type 2 subfamily.</text>
</comment>
<feature type="compositionally biased region" description="Pro residues" evidence="15">
    <location>
        <begin position="359"/>
        <end position="369"/>
    </location>
</feature>
<dbReference type="InterPro" id="IPR046949">
    <property type="entry name" value="HDAC4/5/7/9"/>
</dbReference>
<evidence type="ECO:0000256" key="10">
    <source>
        <dbReference type="ARBA" id="ARBA00023163"/>
    </source>
</evidence>
<evidence type="ECO:0000256" key="12">
    <source>
        <dbReference type="PIRNR" id="PIRNR037911"/>
    </source>
</evidence>
<dbReference type="InterPro" id="IPR024643">
    <property type="entry name" value="Hist_deacetylase_Gln_rich_N"/>
</dbReference>
<evidence type="ECO:0000256" key="5">
    <source>
        <dbReference type="ARBA" id="ARBA00022723"/>
    </source>
</evidence>
<dbReference type="Gene3D" id="3.40.800.20">
    <property type="entry name" value="Histone deacetylase domain"/>
    <property type="match status" value="1"/>
</dbReference>
<reference evidence="18" key="2">
    <citation type="submission" date="2025-09" db="UniProtKB">
        <authorList>
            <consortium name="Ensembl"/>
        </authorList>
    </citation>
    <scope>IDENTIFICATION</scope>
</reference>
<feature type="region of interest" description="Disordered" evidence="15">
    <location>
        <begin position="165"/>
        <end position="291"/>
    </location>
</feature>
<organism evidence="18">
    <name type="scientific">Petromyzon marinus</name>
    <name type="common">Sea lamprey</name>
    <dbReference type="NCBI Taxonomy" id="7757"/>
    <lineage>
        <taxon>Eukaryota</taxon>
        <taxon>Metazoa</taxon>
        <taxon>Chordata</taxon>
        <taxon>Craniata</taxon>
        <taxon>Vertebrata</taxon>
        <taxon>Cyclostomata</taxon>
        <taxon>Hyperoartia</taxon>
        <taxon>Petromyzontiformes</taxon>
        <taxon>Petromyzontidae</taxon>
        <taxon>Petromyzon</taxon>
    </lineage>
</organism>
<evidence type="ECO:0000256" key="6">
    <source>
        <dbReference type="ARBA" id="ARBA00022801"/>
    </source>
</evidence>
<comment type="function">
    <text evidence="12">Responsible for the deacetylation of lysine residues on the N-terminal part of the core histones (H2A, H2B, H3 and H4). Histone deacetylation gives a tag for epigenetic repression and plays an important role in transcriptional regulation, cell cycle progression and developmental events.</text>
</comment>
<feature type="compositionally biased region" description="Low complexity" evidence="15">
    <location>
        <begin position="246"/>
        <end position="262"/>
    </location>
</feature>
<dbReference type="GO" id="GO:0046872">
    <property type="term" value="F:metal ion binding"/>
    <property type="evidence" value="ECO:0007669"/>
    <property type="project" value="UniProtKB-KW"/>
</dbReference>
<evidence type="ECO:0000256" key="13">
    <source>
        <dbReference type="PIRSR" id="PIRSR037911-2"/>
    </source>
</evidence>
<feature type="region of interest" description="Disordered" evidence="15">
    <location>
        <begin position="359"/>
        <end position="421"/>
    </location>
</feature>
<keyword evidence="7 13" id="KW-0862">Zinc</keyword>
<keyword evidence="11" id="KW-0539">Nucleus</keyword>
<dbReference type="GeneTree" id="ENSGT00940000157440"/>
<keyword evidence="10 12" id="KW-0804">Transcription</keyword>
<feature type="compositionally biased region" description="Basic and acidic residues" evidence="15">
    <location>
        <begin position="469"/>
        <end position="482"/>
    </location>
</feature>
<dbReference type="Gene3D" id="6.10.250.1550">
    <property type="match status" value="1"/>
</dbReference>
<comment type="subcellular location">
    <subcellularLocation>
        <location evidence="1 12">Nucleus</location>
    </subcellularLocation>
</comment>
<feature type="binding site" evidence="13">
    <location>
        <position position="674"/>
    </location>
    <ligand>
        <name>Zn(2+)</name>
        <dbReference type="ChEBI" id="CHEBI:29105"/>
    </ligand>
</feature>
<evidence type="ECO:0000259" key="16">
    <source>
        <dbReference type="Pfam" id="PF00850"/>
    </source>
</evidence>
<evidence type="ECO:0000256" key="9">
    <source>
        <dbReference type="ARBA" id="ARBA00023015"/>
    </source>
</evidence>
<accession>S4RJL9</accession>
<dbReference type="AlphaFoldDB" id="S4RJL9"/>
<dbReference type="FunFam" id="3.40.800.20:FF:000002">
    <property type="entry name" value="Histone deacetylase"/>
    <property type="match status" value="1"/>
</dbReference>
<evidence type="ECO:0000256" key="11">
    <source>
        <dbReference type="ARBA" id="ARBA00023242"/>
    </source>
</evidence>
<dbReference type="STRING" id="7757.ENSPMAP00000005402"/>
<evidence type="ECO:0000256" key="2">
    <source>
        <dbReference type="ARBA" id="ARBA00007738"/>
    </source>
</evidence>
<evidence type="ECO:0000256" key="4">
    <source>
        <dbReference type="ARBA" id="ARBA00022491"/>
    </source>
</evidence>
<dbReference type="HOGENOM" id="CLU_006530_2_0_1"/>
<feature type="domain" description="Histone deacetylase" evidence="16">
    <location>
        <begin position="630"/>
        <end position="947"/>
    </location>
</feature>
<dbReference type="GO" id="GO:0000122">
    <property type="term" value="P:negative regulation of transcription by RNA polymerase II"/>
    <property type="evidence" value="ECO:0007669"/>
    <property type="project" value="InterPro"/>
</dbReference>
<dbReference type="InterPro" id="IPR037138">
    <property type="entry name" value="His_deacetylse_dom_sf"/>
</dbReference>
<evidence type="ECO:0000256" key="7">
    <source>
        <dbReference type="ARBA" id="ARBA00022833"/>
    </source>
</evidence>
<keyword evidence="9 12" id="KW-0805">Transcription regulation</keyword>
<keyword evidence="4 12" id="KW-0678">Repressor</keyword>
<feature type="region of interest" description="Disordered" evidence="15">
    <location>
        <begin position="458"/>
        <end position="535"/>
    </location>
</feature>
<dbReference type="SUPFAM" id="SSF52768">
    <property type="entry name" value="Arginase/deacetylase"/>
    <property type="match status" value="1"/>
</dbReference>
<dbReference type="Pfam" id="PF00850">
    <property type="entry name" value="Hist_deacetyl"/>
    <property type="match status" value="1"/>
</dbReference>
<proteinExistence type="inferred from homology"/>
<feature type="compositionally biased region" description="Polar residues" evidence="15">
    <location>
        <begin position="165"/>
        <end position="186"/>
    </location>
</feature>
<keyword evidence="8 12" id="KW-0156">Chromatin regulator</keyword>
<dbReference type="GO" id="GO:0005634">
    <property type="term" value="C:nucleus"/>
    <property type="evidence" value="ECO:0007669"/>
    <property type="project" value="UniProtKB-SubCell"/>
</dbReference>
<name>S4RJL9_PETMA</name>
<dbReference type="Pfam" id="PF12203">
    <property type="entry name" value="HDAC4_Gln"/>
    <property type="match status" value="1"/>
</dbReference>
<dbReference type="InterPro" id="IPR023801">
    <property type="entry name" value="His_deacetylse_dom"/>
</dbReference>
<reference evidence="18" key="1">
    <citation type="submission" date="2025-08" db="UniProtKB">
        <authorList>
            <consortium name="Ensembl"/>
        </authorList>
    </citation>
    <scope>IDENTIFICATION</scope>
</reference>
<comment type="catalytic activity">
    <reaction evidence="12">
        <text>N(6)-acetyl-L-lysyl-[histone] + H2O = L-lysyl-[histone] + acetate</text>
        <dbReference type="Rhea" id="RHEA:58196"/>
        <dbReference type="Rhea" id="RHEA-COMP:9845"/>
        <dbReference type="Rhea" id="RHEA-COMP:11338"/>
        <dbReference type="ChEBI" id="CHEBI:15377"/>
        <dbReference type="ChEBI" id="CHEBI:29969"/>
        <dbReference type="ChEBI" id="CHEBI:30089"/>
        <dbReference type="ChEBI" id="CHEBI:61930"/>
        <dbReference type="EC" id="3.5.1.98"/>
    </reaction>
</comment>
<sequence length="1025" mass="111751">TMPAVDPAAREQQLQTELLQLKQQHQLQQQLLLADFQQRQEQLARQHQAQLHDYIKQQQQVLALKKQQELLAVQRRERERLEQQKRELELELELESQRHEQHLQVLRNKERGRESAVASSEVKQRLQEFVLSKKQREAAGGSISIPLSQQYKLWYLMPHYGSLDQNSTQQNMSPPNYQQSLGTYDPNNDFPLRKTASEPNLKLRSRLKQKVAERRSSPLLRRKGPMSAAVAAKKRPMEMADSSCQSPLSGSAPGSGPSSPGNSTGGGIATENGTAGPHLPSQPEHALTQRQTMAPEGVACPLSLYTSPSLPNISLGLPLSMTAHNSQLTQQQAERVAMPVPPSHLSVLPPLWLLPTQPPPPPSAVPHPPALHLSLDSPPPPPPAALGLQPLSLAPFSPNRSSPQRARLPRHRSLSRTHSAPLPTCPQALQQLVLQQQHQQFLERQKQQLGKEVVLQLRDSPPRGTETAQAREAEPTAMHEESGGAGRGDGGGVGRGHGGRPGDSVGGQVVVKQEPVDVEQEEDGEVEVGQQQGSRVESLSGHQALLLEQQRAQHHQQMRVYQGQIASGGLQFRPPSHRPLFRTQSSPACTLFAQAGGQEQATTKLRFTTGVVYDSLMLKHQCSCGNNNNHPEHAGRIQSIWSRLQERGLLRKCERVRGRKATLEEIEMVHSEQHALLYSTNPLNRQKLDSKKLLGSLSQKMFGLLPCGGLGVDSDTVWNELHSASAARMAAGCVSELACKVASGELKNGFAVVRPPGHHAEESAAMGFCFFNSVAIAAKLLQQKFNVRKILIIDWDVHHGNGTQQAFYGDASILYLSLHRYDGGNFFPGSGASEEVGTGAGIGFNVNIAWTGGLDPPMGDAEYLAAFRTVVLPIANEFSPDVVLVSSGFDAAEGHPPPLGGYKVSAKCFGHLTRQLMGLAGGRVVMALEGGHDLAAICDGSESCISALLGNELEPLSMDILQQQPNPNAVVSLEKVIDIQSKYWKSVAHFASNVGHSLVESQQHEVEETETITALASLSMDVEQA</sequence>
<keyword evidence="14" id="KW-0175">Coiled coil</keyword>
<evidence type="ECO:0000256" key="3">
    <source>
        <dbReference type="ARBA" id="ARBA00012111"/>
    </source>
</evidence>
<dbReference type="EC" id="3.5.1.98" evidence="3 12"/>